<dbReference type="AlphaFoldDB" id="A0A284RGF6"/>
<keyword evidence="2" id="KW-1185">Reference proteome</keyword>
<protein>
    <submittedName>
        <fullName evidence="1">Uncharacterized protein</fullName>
    </submittedName>
</protein>
<sequence length="39" mass="4465">MRKEKFEDKYSAARLRAILSYSSLIQIPGVRHQSQNSVG</sequence>
<reference evidence="2" key="1">
    <citation type="journal article" date="2017" name="Nat. Ecol. Evol.">
        <title>Genome expansion and lineage-specific genetic innovations in the forest pathogenic fungi Armillaria.</title>
        <authorList>
            <person name="Sipos G."/>
            <person name="Prasanna A.N."/>
            <person name="Walter M.C."/>
            <person name="O'Connor E."/>
            <person name="Balint B."/>
            <person name="Krizsan K."/>
            <person name="Kiss B."/>
            <person name="Hess J."/>
            <person name="Varga T."/>
            <person name="Slot J."/>
            <person name="Riley R."/>
            <person name="Boka B."/>
            <person name="Rigling D."/>
            <person name="Barry K."/>
            <person name="Lee J."/>
            <person name="Mihaltcheva S."/>
            <person name="LaButti K."/>
            <person name="Lipzen A."/>
            <person name="Waldron R."/>
            <person name="Moloney N.M."/>
            <person name="Sperisen C."/>
            <person name="Kredics L."/>
            <person name="Vagvoelgyi C."/>
            <person name="Patrignani A."/>
            <person name="Fitzpatrick D."/>
            <person name="Nagy I."/>
            <person name="Doyle S."/>
            <person name="Anderson J.B."/>
            <person name="Grigoriev I.V."/>
            <person name="Gueldener U."/>
            <person name="Muensterkoetter M."/>
            <person name="Nagy L.G."/>
        </authorList>
    </citation>
    <scope>NUCLEOTIDE SEQUENCE [LARGE SCALE GENOMIC DNA]</scope>
    <source>
        <strain evidence="2">C18/9</strain>
    </source>
</reference>
<proteinExistence type="predicted"/>
<accession>A0A284RGF6</accession>
<dbReference type="Proteomes" id="UP000219338">
    <property type="component" value="Unassembled WGS sequence"/>
</dbReference>
<name>A0A284RGF6_ARMOS</name>
<evidence type="ECO:0000313" key="1">
    <source>
        <dbReference type="EMBL" id="SJL07836.1"/>
    </source>
</evidence>
<evidence type="ECO:0000313" key="2">
    <source>
        <dbReference type="Proteomes" id="UP000219338"/>
    </source>
</evidence>
<gene>
    <name evidence="1" type="ORF">ARMOST_11189</name>
</gene>
<dbReference type="EMBL" id="FUEG01000008">
    <property type="protein sequence ID" value="SJL07836.1"/>
    <property type="molecule type" value="Genomic_DNA"/>
</dbReference>
<organism evidence="1 2">
    <name type="scientific">Armillaria ostoyae</name>
    <name type="common">Armillaria root rot fungus</name>
    <dbReference type="NCBI Taxonomy" id="47428"/>
    <lineage>
        <taxon>Eukaryota</taxon>
        <taxon>Fungi</taxon>
        <taxon>Dikarya</taxon>
        <taxon>Basidiomycota</taxon>
        <taxon>Agaricomycotina</taxon>
        <taxon>Agaricomycetes</taxon>
        <taxon>Agaricomycetidae</taxon>
        <taxon>Agaricales</taxon>
        <taxon>Marasmiineae</taxon>
        <taxon>Physalacriaceae</taxon>
        <taxon>Armillaria</taxon>
    </lineage>
</organism>